<dbReference type="KEGG" id="upi:EJG51_002380"/>
<dbReference type="Gene3D" id="3.30.1540.10">
    <property type="entry name" value="formyl-coa transferase, domain 3"/>
    <property type="match status" value="1"/>
</dbReference>
<accession>A0A6M4A0K4</accession>
<dbReference type="InterPro" id="IPR003673">
    <property type="entry name" value="CoA-Trfase_fam_III"/>
</dbReference>
<dbReference type="InterPro" id="IPR023606">
    <property type="entry name" value="CoA-Trfase_III_dom_1_sf"/>
</dbReference>
<dbReference type="SUPFAM" id="SSF89796">
    <property type="entry name" value="CoA-transferase family III (CaiB/BaiF)"/>
    <property type="match status" value="1"/>
</dbReference>
<dbReference type="InterPro" id="IPR044855">
    <property type="entry name" value="CoA-Trfase_III_dom3_sf"/>
</dbReference>
<dbReference type="PANTHER" id="PTHR48207">
    <property type="entry name" value="SUCCINATE--HYDROXYMETHYLGLUTARATE COA-TRANSFERASE"/>
    <property type="match status" value="1"/>
</dbReference>
<organism evidence="2 3">
    <name type="scientific">Undibacterium piscinae</name>
    <dbReference type="NCBI Taxonomy" id="2495591"/>
    <lineage>
        <taxon>Bacteria</taxon>
        <taxon>Pseudomonadati</taxon>
        <taxon>Pseudomonadota</taxon>
        <taxon>Betaproteobacteria</taxon>
        <taxon>Burkholderiales</taxon>
        <taxon>Oxalobacteraceae</taxon>
        <taxon>Undibacterium</taxon>
    </lineage>
</organism>
<dbReference type="AlphaFoldDB" id="A0A6M4A0K4"/>
<keyword evidence="3" id="KW-1185">Reference proteome</keyword>
<evidence type="ECO:0000313" key="2">
    <source>
        <dbReference type="EMBL" id="QJQ04886.1"/>
    </source>
</evidence>
<dbReference type="PANTHER" id="PTHR48207:SF3">
    <property type="entry name" value="SUCCINATE--HYDROXYMETHYLGLUTARATE COA-TRANSFERASE"/>
    <property type="match status" value="1"/>
</dbReference>
<proteinExistence type="predicted"/>
<dbReference type="Proteomes" id="UP000274350">
    <property type="component" value="Chromosome"/>
</dbReference>
<evidence type="ECO:0000256" key="1">
    <source>
        <dbReference type="ARBA" id="ARBA00022679"/>
    </source>
</evidence>
<dbReference type="OrthoDB" id="8523055at2"/>
<gene>
    <name evidence="2" type="ORF">EJG51_002380</name>
</gene>
<dbReference type="Gene3D" id="3.40.50.10540">
    <property type="entry name" value="Crotonobetainyl-coa:carnitine coa-transferase, domain 1"/>
    <property type="match status" value="1"/>
</dbReference>
<sequence>MSLLPDIKVIDLTRVLAGPWCTQILADYGATVIKIEKPGVGDDTRHWGPPYAKDADGNLSSEAAYYLSANRGKQSVTLDFSKPEGAALLLRLIEQADVLIENYKVGSLQKYGLDYESLKAINPRLIYCSITGFGQTGPYAARAGYDFAIQGIGGLMSITGERAGLPGGGPQKVGVAVVDVMTGMYASTAILAALTNRASSGLGRYIDVALLDVQVAMLANVGMNYLVSETLPKRWGNAHPNIVPYQTFATADGEIVIAIGNDGQFASFCEVLGVPEWSADQRYSRNPARVQHRELLVPMLAEQLKTWNAKELAEALEAVGVPCGPINNLAQVFADPQVQARGMRTDVPHPNAGSVPQVRHPVQFSGEALAPMVAPPLLGQHTEQVLREMLELAPGQIGDLRAQGLI</sequence>
<reference evidence="2 3" key="1">
    <citation type="journal article" date="2019" name="Int. J. Syst. Evol. Microbiol.">
        <title>Undibacterium piscinae sp. nov., isolated from Korean shiner intestine.</title>
        <authorList>
            <person name="Lee S.Y."/>
            <person name="Kang W."/>
            <person name="Kim P.S."/>
            <person name="Kim H.S."/>
            <person name="Sung H."/>
            <person name="Shin N.R."/>
            <person name="Whon T.W."/>
            <person name="Yun J.H."/>
            <person name="Lee J.Y."/>
            <person name="Lee J.Y."/>
            <person name="Jung M.J."/>
            <person name="Jeong Y.S."/>
            <person name="Tak E.J."/>
            <person name="Han J.E."/>
            <person name="Hyun D.W."/>
            <person name="Kang M.S."/>
            <person name="Lee K.E."/>
            <person name="Lee B.H."/>
            <person name="Bae J.W."/>
        </authorList>
    </citation>
    <scope>NUCLEOTIDE SEQUENCE [LARGE SCALE GENOMIC DNA]</scope>
    <source>
        <strain evidence="2 3">S11R28</strain>
    </source>
</reference>
<dbReference type="Pfam" id="PF02515">
    <property type="entry name" value="CoA_transf_3"/>
    <property type="match status" value="1"/>
</dbReference>
<keyword evidence="1 2" id="KW-0808">Transferase</keyword>
<evidence type="ECO:0000313" key="3">
    <source>
        <dbReference type="Proteomes" id="UP000274350"/>
    </source>
</evidence>
<dbReference type="InterPro" id="IPR050483">
    <property type="entry name" value="CoA-transferase_III_domain"/>
</dbReference>
<dbReference type="EMBL" id="CP051152">
    <property type="protein sequence ID" value="QJQ04886.1"/>
    <property type="molecule type" value="Genomic_DNA"/>
</dbReference>
<protein>
    <submittedName>
        <fullName evidence="2">CoA transferase</fullName>
    </submittedName>
</protein>
<dbReference type="GO" id="GO:0008410">
    <property type="term" value="F:CoA-transferase activity"/>
    <property type="evidence" value="ECO:0007669"/>
    <property type="project" value="TreeGrafter"/>
</dbReference>
<name>A0A6M4A0K4_9BURK</name>